<dbReference type="InterPro" id="IPR014549">
    <property type="entry name" value="FlgO"/>
</dbReference>
<dbReference type="RefSeq" id="WP_146869542.1">
    <property type="nucleotide sequence ID" value="NZ_VJWE01000001.1"/>
</dbReference>
<feature type="signal peptide" evidence="1">
    <location>
        <begin position="1"/>
        <end position="25"/>
    </location>
</feature>
<reference evidence="3 4" key="1">
    <citation type="journal article" date="2015" name="Stand. Genomic Sci.">
        <title>Genomic Encyclopedia of Bacterial and Archaeal Type Strains, Phase III: the genomes of soil and plant-associated and newly described type strains.</title>
        <authorList>
            <person name="Whitman W.B."/>
            <person name="Woyke T."/>
            <person name="Klenk H.P."/>
            <person name="Zhou Y."/>
            <person name="Lilburn T.G."/>
            <person name="Beck B.J."/>
            <person name="De Vos P."/>
            <person name="Vandamme P."/>
            <person name="Eisen J.A."/>
            <person name="Garrity G."/>
            <person name="Hugenholtz P."/>
            <person name="Kyrpides N.C."/>
        </authorList>
    </citation>
    <scope>NUCLEOTIDE SEQUENCE [LARGE SCALE GENOMIC DNA]</scope>
    <source>
        <strain evidence="3 4">DSM 64</strain>
    </source>
</reference>
<evidence type="ECO:0000313" key="3">
    <source>
        <dbReference type="EMBL" id="TWG41102.1"/>
    </source>
</evidence>
<dbReference type="GeneID" id="51109175"/>
<sequence length="193" mass="21042">MMRRFHPGKLRSAWCLGMVVVSALAVQGCSTNPVHSYYYGNSAGGVSRTDLIEVNDRATDALLLNAPLDASQPLLVATLVNVDRLNESSRLGRIFSEQIAGRMVQRGLRVTEVKLRDNLVLHREQGELLLSREVREVSQAQNAQAVVVGTYAVSASVVYISLKLVNPVGNHVIAAHNYAVPVDENVRTLLAGR</sequence>
<evidence type="ECO:0000313" key="4">
    <source>
        <dbReference type="Proteomes" id="UP000321485"/>
    </source>
</evidence>
<dbReference type="Proteomes" id="UP000321485">
    <property type="component" value="Unassembled WGS sequence"/>
</dbReference>
<feature type="domain" description="FlgO" evidence="2">
    <location>
        <begin position="57"/>
        <end position="184"/>
    </location>
</feature>
<name>A0A561XYB5_ACIDE</name>
<dbReference type="Pfam" id="PF17680">
    <property type="entry name" value="FlgO"/>
    <property type="match status" value="1"/>
</dbReference>
<evidence type="ECO:0000259" key="2">
    <source>
        <dbReference type="Pfam" id="PF17680"/>
    </source>
</evidence>
<protein>
    <recommendedName>
        <fullName evidence="2">FlgO domain-containing protein</fullName>
    </recommendedName>
</protein>
<proteinExistence type="predicted"/>
<accession>A0A561XYB5</accession>
<dbReference type="EMBL" id="VJWE01000001">
    <property type="protein sequence ID" value="TWG41102.1"/>
    <property type="molecule type" value="Genomic_DNA"/>
</dbReference>
<organism evidence="3 4">
    <name type="scientific">Acidovorax delafieldii</name>
    <name type="common">Pseudomonas delafieldii</name>
    <dbReference type="NCBI Taxonomy" id="47920"/>
    <lineage>
        <taxon>Bacteria</taxon>
        <taxon>Pseudomonadati</taxon>
        <taxon>Pseudomonadota</taxon>
        <taxon>Betaproteobacteria</taxon>
        <taxon>Burkholderiales</taxon>
        <taxon>Comamonadaceae</taxon>
        <taxon>Acidovorax</taxon>
    </lineage>
</organism>
<feature type="chain" id="PRO_5021831908" description="FlgO domain-containing protein" evidence="1">
    <location>
        <begin position="26"/>
        <end position="193"/>
    </location>
</feature>
<dbReference type="InterPro" id="IPR041215">
    <property type="entry name" value="FlgO_dom"/>
</dbReference>
<evidence type="ECO:0000256" key="1">
    <source>
        <dbReference type="SAM" id="SignalP"/>
    </source>
</evidence>
<gene>
    <name evidence="3" type="ORF">ATF69_0085</name>
</gene>
<keyword evidence="1" id="KW-0732">Signal</keyword>
<comment type="caution">
    <text evidence="3">The sequence shown here is derived from an EMBL/GenBank/DDBJ whole genome shotgun (WGS) entry which is preliminary data.</text>
</comment>
<dbReference type="PROSITE" id="PS51257">
    <property type="entry name" value="PROKAR_LIPOPROTEIN"/>
    <property type="match status" value="1"/>
</dbReference>
<dbReference type="AlphaFoldDB" id="A0A561XYB5"/>
<dbReference type="PIRSF" id="PIRSF028688">
    <property type="entry name" value="UCP_imp_028688"/>
    <property type="match status" value="1"/>
</dbReference>